<keyword evidence="3" id="KW-1185">Reference proteome</keyword>
<evidence type="ECO:0000313" key="2">
    <source>
        <dbReference type="EMBL" id="KAF5754343.1"/>
    </source>
</evidence>
<keyword evidence="1" id="KW-1133">Transmembrane helix</keyword>
<reference evidence="2" key="1">
    <citation type="journal article" date="2017" name="Nature">
        <title>The sunflower genome provides insights into oil metabolism, flowering and Asterid evolution.</title>
        <authorList>
            <person name="Badouin H."/>
            <person name="Gouzy J."/>
            <person name="Grassa C.J."/>
            <person name="Murat F."/>
            <person name="Staton S.E."/>
            <person name="Cottret L."/>
            <person name="Lelandais-Briere C."/>
            <person name="Owens G.L."/>
            <person name="Carrere S."/>
            <person name="Mayjonade B."/>
            <person name="Legrand L."/>
            <person name="Gill N."/>
            <person name="Kane N.C."/>
            <person name="Bowers J.E."/>
            <person name="Hubner S."/>
            <person name="Bellec A."/>
            <person name="Berard A."/>
            <person name="Berges H."/>
            <person name="Blanchet N."/>
            <person name="Boniface M.C."/>
            <person name="Brunel D."/>
            <person name="Catrice O."/>
            <person name="Chaidir N."/>
            <person name="Claudel C."/>
            <person name="Donnadieu C."/>
            <person name="Faraut T."/>
            <person name="Fievet G."/>
            <person name="Helmstetter N."/>
            <person name="King M."/>
            <person name="Knapp S.J."/>
            <person name="Lai Z."/>
            <person name="Le Paslier M.C."/>
            <person name="Lippi Y."/>
            <person name="Lorenzon L."/>
            <person name="Mandel J.R."/>
            <person name="Marage G."/>
            <person name="Marchand G."/>
            <person name="Marquand E."/>
            <person name="Bret-Mestries E."/>
            <person name="Morien E."/>
            <person name="Nambeesan S."/>
            <person name="Nguyen T."/>
            <person name="Pegot-Espagnet P."/>
            <person name="Pouilly N."/>
            <person name="Raftis F."/>
            <person name="Sallet E."/>
            <person name="Schiex T."/>
            <person name="Thomas J."/>
            <person name="Vandecasteele C."/>
            <person name="Vares D."/>
            <person name="Vear F."/>
            <person name="Vautrin S."/>
            <person name="Crespi M."/>
            <person name="Mangin B."/>
            <person name="Burke J.M."/>
            <person name="Salse J."/>
            <person name="Munos S."/>
            <person name="Vincourt P."/>
            <person name="Rieseberg L.H."/>
            <person name="Langlade N.B."/>
        </authorList>
    </citation>
    <scope>NUCLEOTIDE SEQUENCE</scope>
    <source>
        <tissue evidence="2">Leaves</tissue>
    </source>
</reference>
<protein>
    <submittedName>
        <fullName evidence="2">Secologanin synthase</fullName>
        <ecNumber evidence="2">1.14.19.62</ecNumber>
    </submittedName>
</protein>
<evidence type="ECO:0000256" key="1">
    <source>
        <dbReference type="SAM" id="Phobius"/>
    </source>
</evidence>
<comment type="caution">
    <text evidence="2">The sequence shown here is derived from an EMBL/GenBank/DDBJ whole genome shotgun (WGS) entry which is preliminary data.</text>
</comment>
<sequence length="96" mass="10801">MFGLCSGVGMAVATVVVVVGVFSWRVFDMVWLKPKKMEKCLRDQGLKGTSYKLLYGDVKEMVKMITEAYRKPINLNDDIVPRVLSFFHSVVTTHGS</sequence>
<keyword evidence="2" id="KW-0560">Oxidoreductase</keyword>
<name>A0A9K3DHE0_HELAN</name>
<dbReference type="EC" id="1.14.19.62" evidence="2"/>
<proteinExistence type="predicted"/>
<keyword evidence="1" id="KW-0472">Membrane</keyword>
<gene>
    <name evidence="2" type="ORF">HanXRQr2_Chr17g0790071</name>
</gene>
<accession>A0A9K3DHE0</accession>
<dbReference type="GO" id="GO:0050616">
    <property type="term" value="F:secologanin synthase activity"/>
    <property type="evidence" value="ECO:0007669"/>
    <property type="project" value="UniProtKB-EC"/>
</dbReference>
<reference evidence="2" key="2">
    <citation type="submission" date="2020-06" db="EMBL/GenBank/DDBJ databases">
        <title>Helianthus annuus Genome sequencing and assembly Release 2.</title>
        <authorList>
            <person name="Gouzy J."/>
            <person name="Langlade N."/>
            <person name="Munos S."/>
        </authorList>
    </citation>
    <scope>NUCLEOTIDE SEQUENCE</scope>
    <source>
        <tissue evidence="2">Leaves</tissue>
    </source>
</reference>
<dbReference type="Gramene" id="mRNA:HanXRQr2_Chr17g0790071">
    <property type="protein sequence ID" value="CDS:HanXRQr2_Chr17g0790071.1"/>
    <property type="gene ID" value="HanXRQr2_Chr17g0790071"/>
</dbReference>
<dbReference type="AlphaFoldDB" id="A0A9K3DHE0"/>
<keyword evidence="1" id="KW-0812">Transmembrane</keyword>
<dbReference type="Proteomes" id="UP000215914">
    <property type="component" value="Unassembled WGS sequence"/>
</dbReference>
<evidence type="ECO:0000313" key="3">
    <source>
        <dbReference type="Proteomes" id="UP000215914"/>
    </source>
</evidence>
<dbReference type="EMBL" id="MNCJ02000332">
    <property type="protein sequence ID" value="KAF5754343.1"/>
    <property type="molecule type" value="Genomic_DNA"/>
</dbReference>
<organism evidence="2 3">
    <name type="scientific">Helianthus annuus</name>
    <name type="common">Common sunflower</name>
    <dbReference type="NCBI Taxonomy" id="4232"/>
    <lineage>
        <taxon>Eukaryota</taxon>
        <taxon>Viridiplantae</taxon>
        <taxon>Streptophyta</taxon>
        <taxon>Embryophyta</taxon>
        <taxon>Tracheophyta</taxon>
        <taxon>Spermatophyta</taxon>
        <taxon>Magnoliopsida</taxon>
        <taxon>eudicotyledons</taxon>
        <taxon>Gunneridae</taxon>
        <taxon>Pentapetalae</taxon>
        <taxon>asterids</taxon>
        <taxon>campanulids</taxon>
        <taxon>Asterales</taxon>
        <taxon>Asteraceae</taxon>
        <taxon>Asteroideae</taxon>
        <taxon>Heliantheae alliance</taxon>
        <taxon>Heliantheae</taxon>
        <taxon>Helianthus</taxon>
    </lineage>
</organism>
<feature type="transmembrane region" description="Helical" evidence="1">
    <location>
        <begin position="6"/>
        <end position="27"/>
    </location>
</feature>